<protein>
    <submittedName>
        <fullName evidence="9">Uncharacterized protein</fullName>
    </submittedName>
</protein>
<dbReference type="EMBL" id="JBHFQA010000011">
    <property type="protein sequence ID" value="KAL2090707.1"/>
    <property type="molecule type" value="Genomic_DNA"/>
</dbReference>
<keyword evidence="5" id="KW-0175">Coiled coil</keyword>
<evidence type="ECO:0000256" key="3">
    <source>
        <dbReference type="ARBA" id="ARBA00022833"/>
    </source>
</evidence>
<dbReference type="SUPFAM" id="SSF57845">
    <property type="entry name" value="B-box zinc-binding domain"/>
    <property type="match status" value="1"/>
</dbReference>
<accession>A0ABD1JV32</accession>
<dbReference type="InterPro" id="IPR000315">
    <property type="entry name" value="Znf_B-box"/>
</dbReference>
<feature type="domain" description="B box-type" evidence="8">
    <location>
        <begin position="146"/>
        <end position="186"/>
    </location>
</feature>
<dbReference type="GO" id="GO:0008270">
    <property type="term" value="F:zinc ion binding"/>
    <property type="evidence" value="ECO:0007669"/>
    <property type="project" value="UniProtKB-KW"/>
</dbReference>
<keyword evidence="3" id="KW-0862">Zinc</keyword>
<evidence type="ECO:0000256" key="1">
    <source>
        <dbReference type="ARBA" id="ARBA00022723"/>
    </source>
</evidence>
<feature type="region of interest" description="Disordered" evidence="6">
    <location>
        <begin position="710"/>
        <end position="729"/>
    </location>
</feature>
<evidence type="ECO:0000313" key="9">
    <source>
        <dbReference type="EMBL" id="KAL2090707.1"/>
    </source>
</evidence>
<dbReference type="InterPro" id="IPR058030">
    <property type="entry name" value="TRIM8/14/16/25/29/45/65_CC"/>
</dbReference>
<dbReference type="Gene3D" id="3.30.40.10">
    <property type="entry name" value="Zinc/RING finger domain, C3HC4 (zinc finger)"/>
    <property type="match status" value="1"/>
</dbReference>
<dbReference type="FunFam" id="1.25.40.180:FF:000001">
    <property type="entry name" value="Eukaryotic translation initiation factor 4 gamma, 3, putative"/>
    <property type="match status" value="1"/>
</dbReference>
<dbReference type="Pfam" id="PF15227">
    <property type="entry name" value="zf-C3HC4_4"/>
    <property type="match status" value="1"/>
</dbReference>
<dbReference type="Pfam" id="PF25600">
    <property type="entry name" value="TRIM_CC"/>
    <property type="match status" value="1"/>
</dbReference>
<dbReference type="InterPro" id="IPR001841">
    <property type="entry name" value="Znf_RING"/>
</dbReference>
<feature type="domain" description="RING-type" evidence="7">
    <location>
        <begin position="12"/>
        <end position="55"/>
    </location>
</feature>
<dbReference type="Gene3D" id="1.25.40.180">
    <property type="match status" value="1"/>
</dbReference>
<comment type="caution">
    <text evidence="9">The sequence shown here is derived from an EMBL/GenBank/DDBJ whole genome shotgun (WGS) entry which is preliminary data.</text>
</comment>
<dbReference type="Gene3D" id="3.30.160.60">
    <property type="entry name" value="Classic Zinc Finger"/>
    <property type="match status" value="1"/>
</dbReference>
<gene>
    <name evidence="9" type="ORF">ACEWY4_012970</name>
</gene>
<dbReference type="CDD" id="cd19769">
    <property type="entry name" value="Bbox2_TRIM16-like"/>
    <property type="match status" value="1"/>
</dbReference>
<dbReference type="PROSITE" id="PS00518">
    <property type="entry name" value="ZF_RING_1"/>
    <property type="match status" value="1"/>
</dbReference>
<dbReference type="AlphaFoldDB" id="A0ABD1JV32"/>
<dbReference type="PANTHER" id="PTHR23253:SF78">
    <property type="entry name" value="EUKARYOTIC TRANSLATION INITIATION FACTOR 4G1, ISOFORM B-RELATED"/>
    <property type="match status" value="1"/>
</dbReference>
<keyword evidence="2 4" id="KW-0863">Zinc-finger</keyword>
<keyword evidence="10" id="KW-1185">Reference proteome</keyword>
<dbReference type="InterPro" id="IPR003890">
    <property type="entry name" value="MIF4G-like_typ-3"/>
</dbReference>
<evidence type="ECO:0000256" key="4">
    <source>
        <dbReference type="PROSITE-ProRule" id="PRU00024"/>
    </source>
</evidence>
<dbReference type="SMART" id="SM00336">
    <property type="entry name" value="BBOX"/>
    <property type="match status" value="1"/>
</dbReference>
<dbReference type="SUPFAM" id="SSF57850">
    <property type="entry name" value="RING/U-box"/>
    <property type="match status" value="1"/>
</dbReference>
<dbReference type="Pfam" id="PF00643">
    <property type="entry name" value="zf-B_box"/>
    <property type="match status" value="1"/>
</dbReference>
<evidence type="ECO:0000259" key="7">
    <source>
        <dbReference type="PROSITE" id="PS50089"/>
    </source>
</evidence>
<evidence type="ECO:0000256" key="5">
    <source>
        <dbReference type="SAM" id="Coils"/>
    </source>
</evidence>
<reference evidence="9 10" key="1">
    <citation type="submission" date="2024-09" db="EMBL/GenBank/DDBJ databases">
        <title>A chromosome-level genome assembly of Gray's grenadier anchovy, Coilia grayii.</title>
        <authorList>
            <person name="Fu Z."/>
        </authorList>
    </citation>
    <scope>NUCLEOTIDE SEQUENCE [LARGE SCALE GENOMIC DNA]</scope>
    <source>
        <strain evidence="9">G4</strain>
        <tissue evidence="9">Muscle</tissue>
    </source>
</reference>
<dbReference type="Proteomes" id="UP001591681">
    <property type="component" value="Unassembled WGS sequence"/>
</dbReference>
<dbReference type="Pfam" id="PF02854">
    <property type="entry name" value="MIF4G"/>
    <property type="match status" value="1"/>
</dbReference>
<feature type="coiled-coil region" evidence="5">
    <location>
        <begin position="201"/>
        <end position="228"/>
    </location>
</feature>
<keyword evidence="1" id="KW-0479">Metal-binding</keyword>
<name>A0ABD1JV32_9TELE</name>
<dbReference type="InterPro" id="IPR017907">
    <property type="entry name" value="Znf_RING_CS"/>
</dbReference>
<dbReference type="SMART" id="SM00184">
    <property type="entry name" value="RING"/>
    <property type="match status" value="1"/>
</dbReference>
<dbReference type="SMART" id="SM00543">
    <property type="entry name" value="MIF4G"/>
    <property type="match status" value="1"/>
</dbReference>
<evidence type="ECO:0000256" key="2">
    <source>
        <dbReference type="ARBA" id="ARBA00022771"/>
    </source>
</evidence>
<dbReference type="PANTHER" id="PTHR23253">
    <property type="entry name" value="EUKARYOTIC TRANSLATION INITIATION FACTOR 4 GAMMA"/>
    <property type="match status" value="1"/>
</dbReference>
<organism evidence="9 10">
    <name type="scientific">Coilia grayii</name>
    <name type="common">Gray's grenadier anchovy</name>
    <dbReference type="NCBI Taxonomy" id="363190"/>
    <lineage>
        <taxon>Eukaryota</taxon>
        <taxon>Metazoa</taxon>
        <taxon>Chordata</taxon>
        <taxon>Craniata</taxon>
        <taxon>Vertebrata</taxon>
        <taxon>Euteleostomi</taxon>
        <taxon>Actinopterygii</taxon>
        <taxon>Neopterygii</taxon>
        <taxon>Teleostei</taxon>
        <taxon>Clupei</taxon>
        <taxon>Clupeiformes</taxon>
        <taxon>Clupeoidei</taxon>
        <taxon>Engraulidae</taxon>
        <taxon>Coilinae</taxon>
        <taxon>Coilia</taxon>
    </lineage>
</organism>
<dbReference type="PROSITE" id="PS50119">
    <property type="entry name" value="ZF_BBOX"/>
    <property type="match status" value="1"/>
</dbReference>
<evidence type="ECO:0000259" key="8">
    <source>
        <dbReference type="PROSITE" id="PS50119"/>
    </source>
</evidence>
<proteinExistence type="predicted"/>
<dbReference type="InterPro" id="IPR013083">
    <property type="entry name" value="Znf_RING/FYVE/PHD"/>
</dbReference>
<evidence type="ECO:0000256" key="6">
    <source>
        <dbReference type="SAM" id="MobiDB-lite"/>
    </source>
</evidence>
<sequence>MAEAALNDLYQCAVCLDQLKDPATIPCGHNYCQRCISSCWNQGAQTGVYSCPQCRETFSPRPALKKNTVLADLIDQLRIAETQDSSSGHCFAGPGDVECDACTERKLKAVKSCLMCLASFCETHVQPHYKSPAFKKHDLMDASAHLQEKICCQHGRLLEMFCRTDQTCVCMLCTINEHRGHDTVSITAESNEKKITLQEVKKTSLQQIQEREKNLRELTNALACYELSADAAVQHSEMIFGELLKFIKTKGTEVNEMIRDQQGAAVSQAEPVIKCLEEEIAELRQGQDALEQLSREEDHVQFLQSFKAVLPTLKATHLPSMAGSPSLSFNDPSGSLSLLKQEVEEVCKRFMVEITTRFKEPLNEPLLANQRFQYDREFLLGFQFMPACVQKPEGLPHIDVVMDNITQNKFPNLPPDSSIISMCQQSQPILGGSGNTDDIQLRVAENPWEPSMMREVGSDDPEALKTEELLCKMQSILDKLTRQKFQQLMKQVSKLTINTEERLKGVINLIFEKAISEPSMCVTYANMCRCLATLKVPLRDNPNTTVNFRKLLLNRCQKEFERTLPTTWCWSACRDSWTRPHRPVSGSLQEELEEDEDEARRRSIGNIRFIGELFKLKMLTEPIMHDCVVTLLQNRDEEALECLCCLLTTIGKDLDFEKAKPRMDQYFNKMERIVKERETSSQIRFMLQDVINLRRHNWVKIGAKSKEQQLVKKGGKRRSGAGHSGFAEGQLHHHPFQPSPYWAAGHSLSGSFYIDQPAQHSVFLSADDFSSPLWPSPQNLFDDFDFIVLD</sequence>
<dbReference type="SUPFAM" id="SSF48371">
    <property type="entry name" value="ARM repeat"/>
    <property type="match status" value="1"/>
</dbReference>
<dbReference type="Gene3D" id="4.10.830.40">
    <property type="match status" value="1"/>
</dbReference>
<evidence type="ECO:0000313" key="10">
    <source>
        <dbReference type="Proteomes" id="UP001591681"/>
    </source>
</evidence>
<dbReference type="InterPro" id="IPR016024">
    <property type="entry name" value="ARM-type_fold"/>
</dbReference>
<dbReference type="PROSITE" id="PS50089">
    <property type="entry name" value="ZF_RING_2"/>
    <property type="match status" value="1"/>
</dbReference>